<reference evidence="1 2" key="1">
    <citation type="submission" date="2021-06" db="EMBL/GenBank/DDBJ databases">
        <authorList>
            <person name="Grouzdev D.S."/>
            <person name="Koziaeva V."/>
        </authorList>
    </citation>
    <scope>NUCLEOTIDE SEQUENCE [LARGE SCALE GENOMIC DNA]</scope>
    <source>
        <strain evidence="1 2">22</strain>
    </source>
</reference>
<dbReference type="EMBL" id="JAHHZF010000032">
    <property type="protein sequence ID" value="MBT9293329.1"/>
    <property type="molecule type" value="Genomic_DNA"/>
</dbReference>
<accession>A0A947GK80</accession>
<sequence length="168" mass="19377">MRSFILGTAFLVLIQDNSYAVTEFRGLVLGASKQQTEQTLESLGYRRSSGSIIEYTYQKGGGEFIFAFYEKNTLIKLWLDPNFFDLSRMSAQEVSRHMFSHYRIQYQCEQWTQKGERMVSGTTRTHYIPINIPAIDCVGQNSDARILVREIQGQDVIVIIERSRIGNF</sequence>
<evidence type="ECO:0000313" key="2">
    <source>
        <dbReference type="Proteomes" id="UP000766595"/>
    </source>
</evidence>
<dbReference type="Proteomes" id="UP000766595">
    <property type="component" value="Unassembled WGS sequence"/>
</dbReference>
<gene>
    <name evidence="1" type="ORF">KL771_28030</name>
</gene>
<evidence type="ECO:0000313" key="1">
    <source>
        <dbReference type="EMBL" id="MBT9293329.1"/>
    </source>
</evidence>
<dbReference type="RefSeq" id="WP_261971817.1">
    <property type="nucleotide sequence ID" value="NZ_JAHHZF010000032.1"/>
</dbReference>
<organism evidence="1 2">
    <name type="scientific">Prosthecodimorpha staleyi</name>
    <dbReference type="NCBI Taxonomy" id="2840188"/>
    <lineage>
        <taxon>Bacteria</taxon>
        <taxon>Pseudomonadati</taxon>
        <taxon>Pseudomonadota</taxon>
        <taxon>Alphaproteobacteria</taxon>
        <taxon>Hyphomicrobiales</taxon>
        <taxon>Ancalomicrobiaceae</taxon>
        <taxon>Prosthecodimorpha</taxon>
    </lineage>
</organism>
<comment type="caution">
    <text evidence="1">The sequence shown here is derived from an EMBL/GenBank/DDBJ whole genome shotgun (WGS) entry which is preliminary data.</text>
</comment>
<proteinExistence type="predicted"/>
<protein>
    <submittedName>
        <fullName evidence="1">Uncharacterized protein</fullName>
    </submittedName>
</protein>
<keyword evidence="2" id="KW-1185">Reference proteome</keyword>
<dbReference type="AlphaFoldDB" id="A0A947GK80"/>
<name>A0A947GK80_9HYPH</name>